<reference evidence="2 3" key="1">
    <citation type="submission" date="2021-04" db="EMBL/GenBank/DDBJ databases">
        <title>The complete genome sequence of Neokomagataea sp. TBRC 2177.</title>
        <authorList>
            <person name="Charoenyingcharoen P."/>
            <person name="Yukphan P."/>
        </authorList>
    </citation>
    <scope>NUCLEOTIDE SEQUENCE [LARGE SCALE GENOMIC DNA]</scope>
    <source>
        <strain evidence="2 3">TBRC 2177</strain>
    </source>
</reference>
<organism evidence="2 3">
    <name type="scientific">Neokomagataea anthophila</name>
    <dbReference type="NCBI Taxonomy" id="2826925"/>
    <lineage>
        <taxon>Bacteria</taxon>
        <taxon>Pseudomonadati</taxon>
        <taxon>Pseudomonadota</taxon>
        <taxon>Alphaproteobacteria</taxon>
        <taxon>Acetobacterales</taxon>
        <taxon>Acetobacteraceae</taxon>
        <taxon>Neokomagataea</taxon>
    </lineage>
</organism>
<name>A0ABS5E8S7_9PROT</name>
<proteinExistence type="predicted"/>
<protein>
    <submittedName>
        <fullName evidence="2">Sulfurtransferase TusA family protein</fullName>
    </submittedName>
</protein>
<comment type="caution">
    <text evidence="2">The sequence shown here is derived from an EMBL/GenBank/DDBJ whole genome shotgun (WGS) entry which is preliminary data.</text>
</comment>
<dbReference type="InterPro" id="IPR036868">
    <property type="entry name" value="TusA-like_sf"/>
</dbReference>
<evidence type="ECO:0000259" key="1">
    <source>
        <dbReference type="Pfam" id="PF01206"/>
    </source>
</evidence>
<evidence type="ECO:0000313" key="2">
    <source>
        <dbReference type="EMBL" id="MBR0560308.1"/>
    </source>
</evidence>
<accession>A0ABS5E8S7</accession>
<dbReference type="InterPro" id="IPR001455">
    <property type="entry name" value="TusA-like"/>
</dbReference>
<keyword evidence="3" id="KW-1185">Reference proteome</keyword>
<evidence type="ECO:0000313" key="3">
    <source>
        <dbReference type="Proteomes" id="UP000677812"/>
    </source>
</evidence>
<gene>
    <name evidence="2" type="ORF">KB213_09630</name>
</gene>
<dbReference type="EMBL" id="JAGRQH010000007">
    <property type="protein sequence ID" value="MBR0560308.1"/>
    <property type="molecule type" value="Genomic_DNA"/>
</dbReference>
<dbReference type="RefSeq" id="WP_211682556.1">
    <property type="nucleotide sequence ID" value="NZ_JAGRQH010000007.1"/>
</dbReference>
<dbReference type="Proteomes" id="UP000677812">
    <property type="component" value="Unassembled WGS sequence"/>
</dbReference>
<dbReference type="SUPFAM" id="SSF64307">
    <property type="entry name" value="SirA-like"/>
    <property type="match status" value="1"/>
</dbReference>
<feature type="domain" description="UPF0033" evidence="1">
    <location>
        <begin position="9"/>
        <end position="79"/>
    </location>
</feature>
<sequence length="80" mass="9143">MKENEILHLDIRDKKCPMTTVYIRASFDSLLSGQILEITLKGHDTYRNISDMLKIIPCKIVKDFQSINDSDVFSGVITKP</sequence>
<dbReference type="Gene3D" id="3.30.110.40">
    <property type="entry name" value="TusA-like domain"/>
    <property type="match status" value="1"/>
</dbReference>
<dbReference type="Pfam" id="PF01206">
    <property type="entry name" value="TusA"/>
    <property type="match status" value="1"/>
</dbReference>